<dbReference type="VEuPathDB" id="FungiDB:ASPFODRAFT_53415"/>
<proteinExistence type="predicted"/>
<organism evidence="1 2">
    <name type="scientific">Aspergillus luchuensis (strain CBS 106.47)</name>
    <dbReference type="NCBI Taxonomy" id="1137211"/>
    <lineage>
        <taxon>Eukaryota</taxon>
        <taxon>Fungi</taxon>
        <taxon>Dikarya</taxon>
        <taxon>Ascomycota</taxon>
        <taxon>Pezizomycotina</taxon>
        <taxon>Eurotiomycetes</taxon>
        <taxon>Eurotiomycetidae</taxon>
        <taxon>Eurotiales</taxon>
        <taxon>Aspergillaceae</taxon>
        <taxon>Aspergillus</taxon>
        <taxon>Aspergillus subgen. Circumdati</taxon>
    </lineage>
</organism>
<reference evidence="2" key="1">
    <citation type="journal article" date="2017" name="Genome Biol.">
        <title>Comparative genomics reveals high biological diversity and specific adaptations in the industrially and medically important fungal genus Aspergillus.</title>
        <authorList>
            <person name="de Vries R.P."/>
            <person name="Riley R."/>
            <person name="Wiebenga A."/>
            <person name="Aguilar-Osorio G."/>
            <person name="Amillis S."/>
            <person name="Uchima C.A."/>
            <person name="Anderluh G."/>
            <person name="Asadollahi M."/>
            <person name="Askin M."/>
            <person name="Barry K."/>
            <person name="Battaglia E."/>
            <person name="Bayram O."/>
            <person name="Benocci T."/>
            <person name="Braus-Stromeyer S.A."/>
            <person name="Caldana C."/>
            <person name="Canovas D."/>
            <person name="Cerqueira G.C."/>
            <person name="Chen F."/>
            <person name="Chen W."/>
            <person name="Choi C."/>
            <person name="Clum A."/>
            <person name="Dos Santos R.A."/>
            <person name="Damasio A.R."/>
            <person name="Diallinas G."/>
            <person name="Emri T."/>
            <person name="Fekete E."/>
            <person name="Flipphi M."/>
            <person name="Freyberg S."/>
            <person name="Gallo A."/>
            <person name="Gournas C."/>
            <person name="Habgood R."/>
            <person name="Hainaut M."/>
            <person name="Harispe M.L."/>
            <person name="Henrissat B."/>
            <person name="Hilden K.S."/>
            <person name="Hope R."/>
            <person name="Hossain A."/>
            <person name="Karabika E."/>
            <person name="Karaffa L."/>
            <person name="Karanyi Z."/>
            <person name="Krasevec N."/>
            <person name="Kuo A."/>
            <person name="Kusch H."/>
            <person name="LaButti K."/>
            <person name="Lagendijk E.L."/>
            <person name="Lapidus A."/>
            <person name="Levasseur A."/>
            <person name="Lindquist E."/>
            <person name="Lipzen A."/>
            <person name="Logrieco A.F."/>
            <person name="MacCabe A."/>
            <person name="Maekelae M.R."/>
            <person name="Malavazi I."/>
            <person name="Melin P."/>
            <person name="Meyer V."/>
            <person name="Mielnichuk N."/>
            <person name="Miskei M."/>
            <person name="Molnar A.P."/>
            <person name="Mule G."/>
            <person name="Ngan C.Y."/>
            <person name="Orejas M."/>
            <person name="Orosz E."/>
            <person name="Ouedraogo J.P."/>
            <person name="Overkamp K.M."/>
            <person name="Park H.-S."/>
            <person name="Perrone G."/>
            <person name="Piumi F."/>
            <person name="Punt P.J."/>
            <person name="Ram A.F."/>
            <person name="Ramon A."/>
            <person name="Rauscher S."/>
            <person name="Record E."/>
            <person name="Riano-Pachon D.M."/>
            <person name="Robert V."/>
            <person name="Roehrig J."/>
            <person name="Ruller R."/>
            <person name="Salamov A."/>
            <person name="Salih N.S."/>
            <person name="Samson R.A."/>
            <person name="Sandor E."/>
            <person name="Sanguinetti M."/>
            <person name="Schuetze T."/>
            <person name="Sepcic K."/>
            <person name="Shelest E."/>
            <person name="Sherlock G."/>
            <person name="Sophianopoulou V."/>
            <person name="Squina F.M."/>
            <person name="Sun H."/>
            <person name="Susca A."/>
            <person name="Todd R.B."/>
            <person name="Tsang A."/>
            <person name="Unkles S.E."/>
            <person name="van de Wiele N."/>
            <person name="van Rossen-Uffink D."/>
            <person name="Oliveira J.V."/>
            <person name="Vesth T.C."/>
            <person name="Visser J."/>
            <person name="Yu J.-H."/>
            <person name="Zhou M."/>
            <person name="Andersen M.R."/>
            <person name="Archer D.B."/>
            <person name="Baker S.E."/>
            <person name="Benoit I."/>
            <person name="Brakhage A.A."/>
            <person name="Braus G.H."/>
            <person name="Fischer R."/>
            <person name="Frisvad J.C."/>
            <person name="Goldman G.H."/>
            <person name="Houbraken J."/>
            <person name="Oakley B."/>
            <person name="Pocsi I."/>
            <person name="Scazzocchio C."/>
            <person name="Seiboth B."/>
            <person name="vanKuyk P.A."/>
            <person name="Wortman J."/>
            <person name="Dyer P.S."/>
            <person name="Grigoriev I.V."/>
        </authorList>
    </citation>
    <scope>NUCLEOTIDE SEQUENCE [LARGE SCALE GENOMIC DNA]</scope>
    <source>
        <strain evidence="2">CBS 106.47</strain>
    </source>
</reference>
<protein>
    <submittedName>
        <fullName evidence="1">Uncharacterized protein</fullName>
    </submittedName>
</protein>
<name>A0A1M3T0Q6_ASPLC</name>
<dbReference type="Proteomes" id="UP000184063">
    <property type="component" value="Unassembled WGS sequence"/>
</dbReference>
<dbReference type="EMBL" id="KV878256">
    <property type="protein sequence ID" value="OJZ80322.1"/>
    <property type="molecule type" value="Genomic_DNA"/>
</dbReference>
<gene>
    <name evidence="1" type="ORF">ASPFODRAFT_53415</name>
</gene>
<evidence type="ECO:0000313" key="1">
    <source>
        <dbReference type="EMBL" id="OJZ80322.1"/>
    </source>
</evidence>
<accession>A0A1M3T0Q6</accession>
<sequence>MFLKNVRKAAFNKSHNSDHNGYQSSLILINEMSLLSHSTHDHATSSLDDLLKIANPVRAGALAAFNVTAHPDEVLQIPSRDEGRFIRIHAYNTVNRDAPV</sequence>
<dbReference type="AlphaFoldDB" id="A0A1M3T0Q6"/>
<evidence type="ECO:0000313" key="2">
    <source>
        <dbReference type="Proteomes" id="UP000184063"/>
    </source>
</evidence>